<feature type="compositionally biased region" description="Acidic residues" evidence="5">
    <location>
        <begin position="538"/>
        <end position="550"/>
    </location>
</feature>
<dbReference type="PROSITE" id="PS50234">
    <property type="entry name" value="VWFA"/>
    <property type="match status" value="1"/>
</dbReference>
<protein>
    <submittedName>
        <fullName evidence="8">VWA domain-containing protein</fullName>
    </submittedName>
</protein>
<evidence type="ECO:0000256" key="5">
    <source>
        <dbReference type="SAM" id="MobiDB-lite"/>
    </source>
</evidence>
<organism evidence="8 9">
    <name type="scientific">Prosthecobacter fluviatilis</name>
    <dbReference type="NCBI Taxonomy" id="445931"/>
    <lineage>
        <taxon>Bacteria</taxon>
        <taxon>Pseudomonadati</taxon>
        <taxon>Verrucomicrobiota</taxon>
        <taxon>Verrucomicrobiia</taxon>
        <taxon>Verrucomicrobiales</taxon>
        <taxon>Verrucomicrobiaceae</taxon>
        <taxon>Prosthecobacter</taxon>
    </lineage>
</organism>
<evidence type="ECO:0000313" key="9">
    <source>
        <dbReference type="Proteomes" id="UP001596052"/>
    </source>
</evidence>
<dbReference type="Gene3D" id="1.25.40.10">
    <property type="entry name" value="Tetratricopeptide repeat domain"/>
    <property type="match status" value="1"/>
</dbReference>
<dbReference type="InterPro" id="IPR011990">
    <property type="entry name" value="TPR-like_helical_dom_sf"/>
</dbReference>
<dbReference type="Pfam" id="PF13519">
    <property type="entry name" value="VWA_2"/>
    <property type="match status" value="1"/>
</dbReference>
<dbReference type="PANTHER" id="PTHR22550">
    <property type="entry name" value="SPORE GERMINATION PROTEIN"/>
    <property type="match status" value="1"/>
</dbReference>
<sequence length="670" mass="73964">MSFAHQHLLWFLLIIPALVGLKLLVDAQGSKAERLFTAERLRTGLVTGRSRWRSWLAYFLYIMAMACLIVAVSQPRWGEEKLETPDKGRNIFIAIDTSRSMLARDVPPDRLTRARLAAHDLIMELPGERVGLLAFAGRAYLQAPLTTDHDAIIESLLAFDHTIVEWGGSNLADMLEVTLRAIKSLPKSNYALVIFSDGGDADANLTSYIQRLTAAGVVVVTVGVGTEGGTLIPDPEVEGDYIRDEAGNVVRSQLQSGVLQQLASATGGRFLKLDARPLSRQAIQPVLDRLTEQESANRQKSKPIERFAWPLGLGIFLLMLAWIISALPRSAAARPAVLAMAVAVFAPAPSAQAAVASDFLGFFFQSGGPTPDEARKALESGQFEKAREIYRKLLQREDFDARSRDELLYGLATAEHDLTNYDGSVKNFSEALHTQDKSLRARAHRGLAQTLYDQGVKGLQQQPKITLQRWTDALRHLDAALELDPENKNLRENRDHADKMLAQLRQELKRLEEKQGKKGNKGQKGQKGQKGDKGEGQQGEEGDEGDEQEDGQQGSDPNGQGEPKEPKEIKGEKKEADDGIGGKDAKELPEGRLQAAGGNQDGKKEPQSKAVAMPDEDKNKDPKKMTSDQRNPRTGYTPGEAERYILQYMDENTAPLSTRYHTPPPNKKDW</sequence>
<feature type="transmembrane region" description="Helical" evidence="6">
    <location>
        <begin position="55"/>
        <end position="72"/>
    </location>
</feature>
<evidence type="ECO:0000256" key="4">
    <source>
        <dbReference type="ARBA" id="ARBA00023136"/>
    </source>
</evidence>
<name>A0ABW0KJN5_9BACT</name>
<keyword evidence="1" id="KW-1003">Cell membrane</keyword>
<dbReference type="SMART" id="SM00327">
    <property type="entry name" value="VWA"/>
    <property type="match status" value="1"/>
</dbReference>
<accession>A0ABW0KJN5</accession>
<keyword evidence="9" id="KW-1185">Reference proteome</keyword>
<dbReference type="InterPro" id="IPR036465">
    <property type="entry name" value="vWFA_dom_sf"/>
</dbReference>
<dbReference type="InterPro" id="IPR002035">
    <property type="entry name" value="VWF_A"/>
</dbReference>
<reference evidence="9" key="1">
    <citation type="journal article" date="2019" name="Int. J. Syst. Evol. Microbiol.">
        <title>The Global Catalogue of Microorganisms (GCM) 10K type strain sequencing project: providing services to taxonomists for standard genome sequencing and annotation.</title>
        <authorList>
            <consortium name="The Broad Institute Genomics Platform"/>
            <consortium name="The Broad Institute Genome Sequencing Center for Infectious Disease"/>
            <person name="Wu L."/>
            <person name="Ma J."/>
        </authorList>
    </citation>
    <scope>NUCLEOTIDE SEQUENCE [LARGE SCALE GENOMIC DNA]</scope>
    <source>
        <strain evidence="9">CGMCC 4.1469</strain>
    </source>
</reference>
<dbReference type="InterPro" id="IPR024163">
    <property type="entry name" value="Aerotolerance_reg_N"/>
</dbReference>
<feature type="compositionally biased region" description="Basic and acidic residues" evidence="5">
    <location>
        <begin position="615"/>
        <end position="631"/>
    </location>
</feature>
<evidence type="ECO:0000256" key="2">
    <source>
        <dbReference type="ARBA" id="ARBA00022692"/>
    </source>
</evidence>
<dbReference type="PANTHER" id="PTHR22550:SF5">
    <property type="entry name" value="LEUCINE ZIPPER PROTEIN 4"/>
    <property type="match status" value="1"/>
</dbReference>
<evidence type="ECO:0000256" key="3">
    <source>
        <dbReference type="ARBA" id="ARBA00022989"/>
    </source>
</evidence>
<dbReference type="InterPro" id="IPR050768">
    <property type="entry name" value="UPF0353/GerABKA_families"/>
</dbReference>
<evidence type="ECO:0000256" key="1">
    <source>
        <dbReference type="ARBA" id="ARBA00022475"/>
    </source>
</evidence>
<dbReference type="SUPFAM" id="SSF53300">
    <property type="entry name" value="vWA-like"/>
    <property type="match status" value="1"/>
</dbReference>
<proteinExistence type="predicted"/>
<dbReference type="Pfam" id="PF07584">
    <property type="entry name" value="BatA"/>
    <property type="match status" value="1"/>
</dbReference>
<feature type="region of interest" description="Disordered" evidence="5">
    <location>
        <begin position="512"/>
        <end position="639"/>
    </location>
</feature>
<keyword evidence="3 6" id="KW-1133">Transmembrane helix</keyword>
<evidence type="ECO:0000313" key="8">
    <source>
        <dbReference type="EMBL" id="MFC5453509.1"/>
    </source>
</evidence>
<dbReference type="Gene3D" id="3.40.50.410">
    <property type="entry name" value="von Willebrand factor, type A domain"/>
    <property type="match status" value="1"/>
</dbReference>
<gene>
    <name evidence="8" type="ORF">ACFQDI_01470</name>
</gene>
<keyword evidence="2 6" id="KW-0812">Transmembrane</keyword>
<feature type="domain" description="VWFA" evidence="7">
    <location>
        <begin position="90"/>
        <end position="290"/>
    </location>
</feature>
<feature type="transmembrane region" description="Helical" evidence="6">
    <location>
        <begin position="307"/>
        <end position="327"/>
    </location>
</feature>
<feature type="compositionally biased region" description="Basic and acidic residues" evidence="5">
    <location>
        <begin position="562"/>
        <end position="590"/>
    </location>
</feature>
<dbReference type="EMBL" id="JBHSMQ010000001">
    <property type="protein sequence ID" value="MFC5453509.1"/>
    <property type="molecule type" value="Genomic_DNA"/>
</dbReference>
<comment type="caution">
    <text evidence="8">The sequence shown here is derived from an EMBL/GenBank/DDBJ whole genome shotgun (WGS) entry which is preliminary data.</text>
</comment>
<dbReference type="RefSeq" id="WP_377162654.1">
    <property type="nucleotide sequence ID" value="NZ_JBHSMQ010000001.1"/>
</dbReference>
<evidence type="ECO:0000259" key="7">
    <source>
        <dbReference type="PROSITE" id="PS50234"/>
    </source>
</evidence>
<keyword evidence="4 6" id="KW-0472">Membrane</keyword>
<dbReference type="SUPFAM" id="SSF48452">
    <property type="entry name" value="TPR-like"/>
    <property type="match status" value="1"/>
</dbReference>
<dbReference type="Proteomes" id="UP001596052">
    <property type="component" value="Unassembled WGS sequence"/>
</dbReference>
<evidence type="ECO:0000256" key="6">
    <source>
        <dbReference type="SAM" id="Phobius"/>
    </source>
</evidence>